<dbReference type="GO" id="GO:0016042">
    <property type="term" value="P:lipid catabolic process"/>
    <property type="evidence" value="ECO:0007669"/>
    <property type="project" value="UniProtKB-UniRule"/>
</dbReference>
<feature type="short sequence motif" description="GXSXG" evidence="4">
    <location>
        <begin position="36"/>
        <end position="40"/>
    </location>
</feature>
<evidence type="ECO:0000313" key="6">
    <source>
        <dbReference type="EMBL" id="HHS01671.1"/>
    </source>
</evidence>
<feature type="active site" description="Nucleophile" evidence="4">
    <location>
        <position position="38"/>
    </location>
</feature>
<feature type="domain" description="PNPLA" evidence="5">
    <location>
        <begin position="6"/>
        <end position="163"/>
    </location>
</feature>
<dbReference type="InterPro" id="IPR002641">
    <property type="entry name" value="PNPLA_dom"/>
</dbReference>
<dbReference type="EMBL" id="DRUZ01000052">
    <property type="protein sequence ID" value="HHS01671.1"/>
    <property type="molecule type" value="Genomic_DNA"/>
</dbReference>
<dbReference type="PANTHER" id="PTHR14226:SF76">
    <property type="entry name" value="NTE FAMILY PROTEIN RSSA"/>
    <property type="match status" value="1"/>
</dbReference>
<keyword evidence="1 4" id="KW-0378">Hydrolase</keyword>
<accession>A0A7C5Z077</accession>
<dbReference type="PROSITE" id="PS51635">
    <property type="entry name" value="PNPLA"/>
    <property type="match status" value="1"/>
</dbReference>
<reference evidence="6" key="1">
    <citation type="journal article" date="2020" name="mSystems">
        <title>Genome- and Community-Level Interaction Insights into Carbon Utilization and Element Cycling Functions of Hydrothermarchaeota in Hydrothermal Sediment.</title>
        <authorList>
            <person name="Zhou Z."/>
            <person name="Liu Y."/>
            <person name="Xu W."/>
            <person name="Pan J."/>
            <person name="Luo Z.H."/>
            <person name="Li M."/>
        </authorList>
    </citation>
    <scope>NUCLEOTIDE SEQUENCE [LARGE SCALE GENOMIC DNA]</scope>
    <source>
        <strain evidence="6">SpSt-102</strain>
    </source>
</reference>
<dbReference type="InterPro" id="IPR050301">
    <property type="entry name" value="NTE"/>
</dbReference>
<dbReference type="CDD" id="cd07205">
    <property type="entry name" value="Pat_PNPLA6_PNPLA7_NTE1_like"/>
    <property type="match status" value="1"/>
</dbReference>
<comment type="caution">
    <text evidence="4">Lacks conserved residue(s) required for the propagation of feature annotation.</text>
</comment>
<keyword evidence="2 4" id="KW-0442">Lipid degradation</keyword>
<evidence type="ECO:0000256" key="1">
    <source>
        <dbReference type="ARBA" id="ARBA00022801"/>
    </source>
</evidence>
<evidence type="ECO:0000256" key="2">
    <source>
        <dbReference type="ARBA" id="ARBA00022963"/>
    </source>
</evidence>
<dbReference type="SUPFAM" id="SSF52151">
    <property type="entry name" value="FabD/lysophospholipase-like"/>
    <property type="match status" value="1"/>
</dbReference>
<organism evidence="6">
    <name type="scientific">Caldicellulosiruptor owensensis</name>
    <dbReference type="NCBI Taxonomy" id="55205"/>
    <lineage>
        <taxon>Bacteria</taxon>
        <taxon>Bacillati</taxon>
        <taxon>Bacillota</taxon>
        <taxon>Bacillota incertae sedis</taxon>
        <taxon>Caldicellulosiruptorales</taxon>
        <taxon>Caldicellulosiruptoraceae</taxon>
        <taxon>Caldicellulosiruptor</taxon>
    </lineage>
</organism>
<comment type="caution">
    <text evidence="6">The sequence shown here is derived from an EMBL/GenBank/DDBJ whole genome shotgun (WGS) entry which is preliminary data.</text>
</comment>
<dbReference type="GO" id="GO:0016787">
    <property type="term" value="F:hydrolase activity"/>
    <property type="evidence" value="ECO:0007669"/>
    <property type="project" value="UniProtKB-UniRule"/>
</dbReference>
<evidence type="ECO:0000256" key="4">
    <source>
        <dbReference type="PROSITE-ProRule" id="PRU01161"/>
    </source>
</evidence>
<feature type="short sequence motif" description="DGA/G" evidence="4">
    <location>
        <begin position="150"/>
        <end position="152"/>
    </location>
</feature>
<dbReference type="InterPro" id="IPR016035">
    <property type="entry name" value="Acyl_Trfase/lysoPLipase"/>
</dbReference>
<dbReference type="AlphaFoldDB" id="A0A7C5Z077"/>
<evidence type="ECO:0000259" key="5">
    <source>
        <dbReference type="PROSITE" id="PS51635"/>
    </source>
</evidence>
<evidence type="ECO:0000256" key="3">
    <source>
        <dbReference type="ARBA" id="ARBA00023098"/>
    </source>
</evidence>
<dbReference type="Gene3D" id="3.40.1090.10">
    <property type="entry name" value="Cytosolic phospholipase A2 catalytic domain"/>
    <property type="match status" value="2"/>
</dbReference>
<gene>
    <name evidence="6" type="ORF">ENL71_03960</name>
</gene>
<proteinExistence type="predicted"/>
<sequence length="252" mass="28188">MKKVSLALGSGAMRGFAHIGVIEVLEKEFKFEAFSGSSIGAVIGAFYCLGYDLGLIYKVAKQIRNDILIDFKVRKNALISGKNIEDILKLFLRDKRFSDLKYPFYVVATDLLKGEQVVFSEGSLYDAVRSSISIPGVFPPYKIEDTVLVDGAVVDKVPGKVLRENGCEFVIGVDVSGKGLLKEPRNILEMIMTTIDIMGEEIFRLKQGYLDYLIKINLEDINPYTLADVEKAYQRGKKRAEEELRNLKNLAS</sequence>
<name>A0A7C5Z077_9FIRM</name>
<keyword evidence="3 4" id="KW-0443">Lipid metabolism</keyword>
<dbReference type="PANTHER" id="PTHR14226">
    <property type="entry name" value="NEUROPATHY TARGET ESTERASE/SWISS CHEESE D.MELANOGASTER"/>
    <property type="match status" value="1"/>
</dbReference>
<feature type="active site" description="Proton acceptor" evidence="4">
    <location>
        <position position="150"/>
    </location>
</feature>
<dbReference type="Pfam" id="PF01734">
    <property type="entry name" value="Patatin"/>
    <property type="match status" value="1"/>
</dbReference>
<protein>
    <submittedName>
        <fullName evidence="6">Patatin</fullName>
    </submittedName>
</protein>